<dbReference type="PANTHER" id="PTHR43220">
    <property type="match status" value="1"/>
</dbReference>
<evidence type="ECO:0000256" key="4">
    <source>
        <dbReference type="ARBA" id="ARBA00023136"/>
    </source>
</evidence>
<evidence type="ECO:0000259" key="7">
    <source>
        <dbReference type="Pfam" id="PF09335"/>
    </source>
</evidence>
<evidence type="ECO:0000256" key="2">
    <source>
        <dbReference type="ARBA" id="ARBA00022692"/>
    </source>
</evidence>
<dbReference type="EMBL" id="ABEU02000027">
    <property type="protein sequence ID" value="PNR26232.1"/>
    <property type="molecule type" value="Genomic_DNA"/>
</dbReference>
<dbReference type="Gramene" id="Pp3c27_2420V3.10">
    <property type="protein sequence ID" value="Pp3c27_2420V3.10"/>
    <property type="gene ID" value="Pp3c27_2420"/>
</dbReference>
<evidence type="ECO:0000313" key="10">
    <source>
        <dbReference type="Proteomes" id="UP000006727"/>
    </source>
</evidence>
<keyword evidence="3 6" id="KW-1133">Transmembrane helix</keyword>
<accession>A0A2K1IAC5</accession>
<dbReference type="InterPro" id="IPR032816">
    <property type="entry name" value="VTT_dom"/>
</dbReference>
<dbReference type="EnsemblPlants" id="Pp3c27_2420V3.12">
    <property type="protein sequence ID" value="Pp3c27_2420V3.12"/>
    <property type="gene ID" value="Pp3c27_2420"/>
</dbReference>
<feature type="transmembrane region" description="Helical" evidence="6">
    <location>
        <begin position="191"/>
        <end position="211"/>
    </location>
</feature>
<keyword evidence="2 6" id="KW-0812">Transmembrane</keyword>
<feature type="transmembrane region" description="Helical" evidence="6">
    <location>
        <begin position="134"/>
        <end position="155"/>
    </location>
</feature>
<reference evidence="9" key="3">
    <citation type="submission" date="2020-12" db="UniProtKB">
        <authorList>
            <consortium name="EnsemblPlants"/>
        </authorList>
    </citation>
    <scope>IDENTIFICATION</scope>
</reference>
<dbReference type="RefSeq" id="XP_024367667.1">
    <property type="nucleotide sequence ID" value="XM_024511899.2"/>
</dbReference>
<reference evidence="8 10" key="1">
    <citation type="journal article" date="2008" name="Science">
        <title>The Physcomitrella genome reveals evolutionary insights into the conquest of land by plants.</title>
        <authorList>
            <person name="Rensing S."/>
            <person name="Lang D."/>
            <person name="Zimmer A."/>
            <person name="Terry A."/>
            <person name="Salamov A."/>
            <person name="Shapiro H."/>
            <person name="Nishiyama T."/>
            <person name="Perroud P.-F."/>
            <person name="Lindquist E."/>
            <person name="Kamisugi Y."/>
            <person name="Tanahashi T."/>
            <person name="Sakakibara K."/>
            <person name="Fujita T."/>
            <person name="Oishi K."/>
            <person name="Shin-I T."/>
            <person name="Kuroki Y."/>
            <person name="Toyoda A."/>
            <person name="Suzuki Y."/>
            <person name="Hashimoto A."/>
            <person name="Yamaguchi K."/>
            <person name="Sugano A."/>
            <person name="Kohara Y."/>
            <person name="Fujiyama A."/>
            <person name="Anterola A."/>
            <person name="Aoki S."/>
            <person name="Ashton N."/>
            <person name="Barbazuk W.B."/>
            <person name="Barker E."/>
            <person name="Bennetzen J."/>
            <person name="Bezanilla M."/>
            <person name="Blankenship R."/>
            <person name="Cho S.H."/>
            <person name="Dutcher S."/>
            <person name="Estelle M."/>
            <person name="Fawcett J.A."/>
            <person name="Gundlach H."/>
            <person name="Hanada K."/>
            <person name="Heyl A."/>
            <person name="Hicks K.A."/>
            <person name="Hugh J."/>
            <person name="Lohr M."/>
            <person name="Mayer K."/>
            <person name="Melkozernov A."/>
            <person name="Murata T."/>
            <person name="Nelson D."/>
            <person name="Pils B."/>
            <person name="Prigge M."/>
            <person name="Reiss B."/>
            <person name="Renner T."/>
            <person name="Rombauts S."/>
            <person name="Rushton P."/>
            <person name="Sanderfoot A."/>
            <person name="Schween G."/>
            <person name="Shiu S.-H."/>
            <person name="Stueber K."/>
            <person name="Theodoulou F.L."/>
            <person name="Tu H."/>
            <person name="Van de Peer Y."/>
            <person name="Verrier P.J."/>
            <person name="Waters E."/>
            <person name="Wood A."/>
            <person name="Yang L."/>
            <person name="Cove D."/>
            <person name="Cuming A."/>
            <person name="Hasebe M."/>
            <person name="Lucas S."/>
            <person name="Mishler D.B."/>
            <person name="Reski R."/>
            <person name="Grigoriev I."/>
            <person name="Quatrano R.S."/>
            <person name="Boore J.L."/>
        </authorList>
    </citation>
    <scope>NUCLEOTIDE SEQUENCE [LARGE SCALE GENOMIC DNA]</scope>
    <source>
        <strain evidence="9 10">cv. Gransden 2004</strain>
    </source>
</reference>
<dbReference type="Gramene" id="Pp3c27_2420V3.3">
    <property type="protein sequence ID" value="Pp3c27_2420V3.3"/>
    <property type="gene ID" value="Pp3c27_2420"/>
</dbReference>
<dbReference type="STRING" id="3218.A0A2K1IAC5"/>
<dbReference type="Gramene" id="Pp3c27_2420V3.2">
    <property type="protein sequence ID" value="Pp3c27_2420V3.2"/>
    <property type="gene ID" value="Pp3c27_2420"/>
</dbReference>
<dbReference type="EnsemblPlants" id="Pp3c27_2420V3.1">
    <property type="protein sequence ID" value="Pp3c27_2420V3.1"/>
    <property type="gene ID" value="Pp3c27_2420"/>
</dbReference>
<dbReference type="GO" id="GO:0000045">
    <property type="term" value="P:autophagosome assembly"/>
    <property type="evidence" value="ECO:0000318"/>
    <property type="project" value="GO_Central"/>
</dbReference>
<dbReference type="EnsemblPlants" id="Pp3c27_2420V3.2">
    <property type="protein sequence ID" value="Pp3c27_2420V3.2"/>
    <property type="gene ID" value="Pp3c27_2420"/>
</dbReference>
<evidence type="ECO:0000256" key="6">
    <source>
        <dbReference type="SAM" id="Phobius"/>
    </source>
</evidence>
<feature type="region of interest" description="Disordered" evidence="5">
    <location>
        <begin position="1"/>
        <end position="31"/>
    </location>
</feature>
<evidence type="ECO:0000313" key="8">
    <source>
        <dbReference type="EMBL" id="PNR26232.1"/>
    </source>
</evidence>
<dbReference type="Pfam" id="PF09335">
    <property type="entry name" value="VTT_dom"/>
    <property type="match status" value="1"/>
</dbReference>
<dbReference type="EnsemblPlants" id="Pp3c27_2420V3.4">
    <property type="protein sequence ID" value="Pp3c27_2420V3.4"/>
    <property type="gene ID" value="Pp3c27_2420"/>
</dbReference>
<reference evidence="8 10" key="2">
    <citation type="journal article" date="2018" name="Plant J.">
        <title>The Physcomitrella patens chromosome-scale assembly reveals moss genome structure and evolution.</title>
        <authorList>
            <person name="Lang D."/>
            <person name="Ullrich K.K."/>
            <person name="Murat F."/>
            <person name="Fuchs J."/>
            <person name="Jenkins J."/>
            <person name="Haas F.B."/>
            <person name="Piednoel M."/>
            <person name="Gundlach H."/>
            <person name="Van Bel M."/>
            <person name="Meyberg R."/>
            <person name="Vives C."/>
            <person name="Morata J."/>
            <person name="Symeonidi A."/>
            <person name="Hiss M."/>
            <person name="Muchero W."/>
            <person name="Kamisugi Y."/>
            <person name="Saleh O."/>
            <person name="Blanc G."/>
            <person name="Decker E.L."/>
            <person name="van Gessel N."/>
            <person name="Grimwood J."/>
            <person name="Hayes R.D."/>
            <person name="Graham S.W."/>
            <person name="Gunter L.E."/>
            <person name="McDaniel S.F."/>
            <person name="Hoernstein S.N.W."/>
            <person name="Larsson A."/>
            <person name="Li F.W."/>
            <person name="Perroud P.F."/>
            <person name="Phillips J."/>
            <person name="Ranjan P."/>
            <person name="Rokshar D.S."/>
            <person name="Rothfels C.J."/>
            <person name="Schneider L."/>
            <person name="Shu S."/>
            <person name="Stevenson D.W."/>
            <person name="Thummler F."/>
            <person name="Tillich M."/>
            <person name="Villarreal Aguilar J.C."/>
            <person name="Widiez T."/>
            <person name="Wong G.K."/>
            <person name="Wymore A."/>
            <person name="Zhang Y."/>
            <person name="Zimmer A.D."/>
            <person name="Quatrano R.S."/>
            <person name="Mayer K.F.X."/>
            <person name="Goodstein D."/>
            <person name="Casacuberta J.M."/>
            <person name="Vandepoele K."/>
            <person name="Reski R."/>
            <person name="Cuming A.C."/>
            <person name="Tuskan G.A."/>
            <person name="Maumus F."/>
            <person name="Salse J."/>
            <person name="Schmutz J."/>
            <person name="Rensing S.A."/>
        </authorList>
    </citation>
    <scope>NUCLEOTIDE SEQUENCE [LARGE SCALE GENOMIC DNA]</scope>
    <source>
        <strain evidence="9 10">cv. Gransden 2004</strain>
    </source>
</reference>
<gene>
    <name evidence="9" type="primary">LOC112278423</name>
    <name evidence="8" type="ORF">PHYPA_030806</name>
</gene>
<feature type="transmembrane region" description="Helical" evidence="6">
    <location>
        <begin position="46"/>
        <end position="67"/>
    </location>
</feature>
<evidence type="ECO:0000256" key="5">
    <source>
        <dbReference type="SAM" id="MobiDB-lite"/>
    </source>
</evidence>
<dbReference type="RefSeq" id="XP_024367665.1">
    <property type="nucleotide sequence ID" value="XM_024511897.2"/>
</dbReference>
<feature type="transmembrane region" description="Helical" evidence="6">
    <location>
        <begin position="103"/>
        <end position="128"/>
    </location>
</feature>
<keyword evidence="10" id="KW-1185">Reference proteome</keyword>
<proteinExistence type="predicted"/>
<evidence type="ECO:0000313" key="9">
    <source>
        <dbReference type="EnsemblPlants" id="Pp3c27_2420V3.1"/>
    </source>
</evidence>
<dbReference type="Gramene" id="Pp3c27_2420V3.5">
    <property type="protein sequence ID" value="Pp3c27_2420V3.5"/>
    <property type="gene ID" value="Pp3c27_2420"/>
</dbReference>
<evidence type="ECO:0000256" key="3">
    <source>
        <dbReference type="ARBA" id="ARBA00022989"/>
    </source>
</evidence>
<dbReference type="Gramene" id="Pp3c27_2420V3.1">
    <property type="protein sequence ID" value="Pp3c27_2420V3.1"/>
    <property type="gene ID" value="Pp3c27_2420"/>
</dbReference>
<feature type="compositionally biased region" description="Polar residues" evidence="5">
    <location>
        <begin position="10"/>
        <end position="24"/>
    </location>
</feature>
<dbReference type="OrthoDB" id="3364966at2759"/>
<dbReference type="Gramene" id="Pp3c27_2420V3.4">
    <property type="protein sequence ID" value="Pp3c27_2420V3.4"/>
    <property type="gene ID" value="Pp3c27_2420"/>
</dbReference>
<comment type="subcellular location">
    <subcellularLocation>
        <location evidence="1">Membrane</location>
        <topology evidence="1">Multi-pass membrane protein</topology>
    </subcellularLocation>
</comment>
<dbReference type="InterPro" id="IPR045014">
    <property type="entry name" value="TM41A/B"/>
</dbReference>
<dbReference type="GO" id="GO:0016020">
    <property type="term" value="C:membrane"/>
    <property type="evidence" value="ECO:0007669"/>
    <property type="project" value="UniProtKB-SubCell"/>
</dbReference>
<evidence type="ECO:0000256" key="1">
    <source>
        <dbReference type="ARBA" id="ARBA00004141"/>
    </source>
</evidence>
<dbReference type="EnsemblPlants" id="Pp3c27_2420V3.9">
    <property type="protein sequence ID" value="Pp3c27_2420V3.9"/>
    <property type="gene ID" value="Pp3c27_2420"/>
</dbReference>
<feature type="transmembrane region" description="Helical" evidence="6">
    <location>
        <begin position="250"/>
        <end position="271"/>
    </location>
</feature>
<dbReference type="Gramene" id="Pp3c27_2420V3.11">
    <property type="protein sequence ID" value="Pp3c27_2420V3.11"/>
    <property type="gene ID" value="Pp3c27_2420"/>
</dbReference>
<dbReference type="AlphaFoldDB" id="A0A2K1IAC5"/>
<organism evidence="8">
    <name type="scientific">Physcomitrium patens</name>
    <name type="common">Spreading-leaved earth moss</name>
    <name type="synonym">Physcomitrella patens</name>
    <dbReference type="NCBI Taxonomy" id="3218"/>
    <lineage>
        <taxon>Eukaryota</taxon>
        <taxon>Viridiplantae</taxon>
        <taxon>Streptophyta</taxon>
        <taxon>Embryophyta</taxon>
        <taxon>Bryophyta</taxon>
        <taxon>Bryophytina</taxon>
        <taxon>Bryopsida</taxon>
        <taxon>Funariidae</taxon>
        <taxon>Funariales</taxon>
        <taxon>Funariaceae</taxon>
        <taxon>Physcomitrium</taxon>
    </lineage>
</organism>
<dbReference type="EnsemblPlants" id="Pp3c27_2420V3.5">
    <property type="protein sequence ID" value="Pp3c27_2420V3.5"/>
    <property type="gene ID" value="Pp3c27_2420"/>
</dbReference>
<dbReference type="PANTHER" id="PTHR43220:SF7">
    <property type="entry name" value="SNARE ASSOCIATED GOLGI PROTEIN FAMILY"/>
    <property type="match status" value="1"/>
</dbReference>
<dbReference type="Proteomes" id="UP000006727">
    <property type="component" value="Chromosome 27"/>
</dbReference>
<keyword evidence="4 6" id="KW-0472">Membrane</keyword>
<dbReference type="GeneID" id="112278423"/>
<name>A0A2K1IAC5_PHYPA</name>
<feature type="domain" description="VTT" evidence="7">
    <location>
        <begin position="118"/>
        <end position="237"/>
    </location>
</feature>
<dbReference type="Gramene" id="Pp3c27_2420V3.12">
    <property type="protein sequence ID" value="Pp3c27_2420V3.12"/>
    <property type="gene ID" value="Pp3c27_2420"/>
</dbReference>
<feature type="transmembrane region" description="Helical" evidence="6">
    <location>
        <begin position="217"/>
        <end position="238"/>
    </location>
</feature>
<sequence length="285" mass="31559">MEEAAKSTEDVMNSSSTGIQQIPPNQGRGGKVSMRMSELPLTMFETIVALCIFGTFAIALLGIYLSMPRIDHNLLKLPRTVSELRILTDYVSKYTDDYKLQVLLGYCTIYIFMQTFMIPGTIVMSLLAGSLFGVAQGMALVVFTASAGASCCYLLSKLIGRPLAMWLWGDKLHYFTREVAKRKDYLFNYMLFLRVTPTLPNTFINVCSPIVNIPYPIFIGATVVGLVPATFVTVRAGVALNTLSSFRELYDFKTVAAFFCIGLVAVVPTILNRSQLHDSEKPHSS</sequence>
<dbReference type="EnsemblPlants" id="Pp3c27_2420V3.10">
    <property type="protein sequence ID" value="Pp3c27_2420V3.10"/>
    <property type="gene ID" value="Pp3c27_2420"/>
</dbReference>
<dbReference type="EnsemblPlants" id="Pp3c27_2420V3.3">
    <property type="protein sequence ID" value="Pp3c27_2420V3.3"/>
    <property type="gene ID" value="Pp3c27_2420"/>
</dbReference>
<dbReference type="RefSeq" id="XP_024367666.1">
    <property type="nucleotide sequence ID" value="XM_024511898.2"/>
</dbReference>
<dbReference type="EnsemblPlants" id="Pp3c27_2420V3.11">
    <property type="protein sequence ID" value="Pp3c27_2420V3.11"/>
    <property type="gene ID" value="Pp3c27_2420"/>
</dbReference>
<protein>
    <recommendedName>
        <fullName evidence="7">VTT domain-containing protein</fullName>
    </recommendedName>
</protein>
<dbReference type="Gramene" id="Pp3c27_2420V3.9">
    <property type="protein sequence ID" value="Pp3c27_2420V3.9"/>
    <property type="gene ID" value="Pp3c27_2420"/>
</dbReference>